<dbReference type="EMBL" id="MGDB01000017">
    <property type="protein sequence ID" value="OGL42971.1"/>
    <property type="molecule type" value="Genomic_DNA"/>
</dbReference>
<dbReference type="AlphaFoldDB" id="A0A1F7RNC4"/>
<evidence type="ECO:0000313" key="1">
    <source>
        <dbReference type="EMBL" id="OGL42971.1"/>
    </source>
</evidence>
<proteinExistence type="predicted"/>
<accession>A0A1F7RNC4</accession>
<dbReference type="Proteomes" id="UP000178526">
    <property type="component" value="Unassembled WGS sequence"/>
</dbReference>
<protein>
    <submittedName>
        <fullName evidence="1">Uncharacterized protein</fullName>
    </submittedName>
</protein>
<organism evidence="1 2">
    <name type="scientific">Candidatus Schekmanbacteria bacterium GWA2_38_11</name>
    <dbReference type="NCBI Taxonomy" id="1817876"/>
    <lineage>
        <taxon>Bacteria</taxon>
        <taxon>Candidatus Schekmaniibacteriota</taxon>
    </lineage>
</organism>
<comment type="caution">
    <text evidence="1">The sequence shown here is derived from an EMBL/GenBank/DDBJ whole genome shotgun (WGS) entry which is preliminary data.</text>
</comment>
<sequence length="164" mass="17754">MKKKLGLVSIMLCLIISVGLVFFNFHQASSKAKAGGSHSAKKSSSFSAEGVIFDLLSSSSSGATIFGNVSDSKRHPVKDAEVTLESKSRVNVSKIALKGKTKPRITRKTTTKNGEYVIHGLNVRAKDTSDKFTVKVTGSKRKVNVKISRDDSDNGERLIVNLKK</sequence>
<name>A0A1F7RNC4_9BACT</name>
<evidence type="ECO:0000313" key="2">
    <source>
        <dbReference type="Proteomes" id="UP000178526"/>
    </source>
</evidence>
<gene>
    <name evidence="1" type="ORF">A2042_03165</name>
</gene>
<reference evidence="1 2" key="1">
    <citation type="journal article" date="2016" name="Nat. Commun.">
        <title>Thousands of microbial genomes shed light on interconnected biogeochemical processes in an aquifer system.</title>
        <authorList>
            <person name="Anantharaman K."/>
            <person name="Brown C.T."/>
            <person name="Hug L.A."/>
            <person name="Sharon I."/>
            <person name="Castelle C.J."/>
            <person name="Probst A.J."/>
            <person name="Thomas B.C."/>
            <person name="Singh A."/>
            <person name="Wilkins M.J."/>
            <person name="Karaoz U."/>
            <person name="Brodie E.L."/>
            <person name="Williams K.H."/>
            <person name="Hubbard S.S."/>
            <person name="Banfield J.F."/>
        </authorList>
    </citation>
    <scope>NUCLEOTIDE SEQUENCE [LARGE SCALE GENOMIC DNA]</scope>
</reference>